<name>A0A3S1JEE4_9BACT</name>
<dbReference type="SUPFAM" id="SSF48452">
    <property type="entry name" value="TPR-like"/>
    <property type="match status" value="1"/>
</dbReference>
<dbReference type="OrthoDB" id="1522814at2"/>
<dbReference type="EMBL" id="RIAR02000001">
    <property type="protein sequence ID" value="NSL88682.1"/>
    <property type="molecule type" value="Genomic_DNA"/>
</dbReference>
<keyword evidence="2" id="KW-1185">Reference proteome</keyword>
<dbReference type="PROSITE" id="PS51257">
    <property type="entry name" value="PROKAR_LIPOPROTEIN"/>
    <property type="match status" value="1"/>
</dbReference>
<proteinExistence type="predicted"/>
<dbReference type="Proteomes" id="UP000281028">
    <property type="component" value="Unassembled WGS sequence"/>
</dbReference>
<accession>A0A3S1JEE4</accession>
<dbReference type="Gene3D" id="1.25.40.390">
    <property type="match status" value="2"/>
</dbReference>
<protein>
    <submittedName>
        <fullName evidence="1">RagB/SusD family nutrient uptake outer membrane protein</fullName>
    </submittedName>
</protein>
<gene>
    <name evidence="1" type="ORF">ECE50_017710</name>
</gene>
<comment type="caution">
    <text evidence="1">The sequence shown here is derived from an EMBL/GenBank/DDBJ whole genome shotgun (WGS) entry which is preliminary data.</text>
</comment>
<organism evidence="1 2">
    <name type="scientific">Chitinophaga solisilvae</name>
    <dbReference type="NCBI Taxonomy" id="1233460"/>
    <lineage>
        <taxon>Bacteria</taxon>
        <taxon>Pseudomonadati</taxon>
        <taxon>Bacteroidota</taxon>
        <taxon>Chitinophagia</taxon>
        <taxon>Chitinophagales</taxon>
        <taxon>Chitinophagaceae</taxon>
        <taxon>Chitinophaga</taxon>
    </lineage>
</organism>
<reference evidence="1" key="1">
    <citation type="submission" date="2020-05" db="EMBL/GenBank/DDBJ databases">
        <title>Chitinophaga laudate sp. nov., isolated from a tropical peat swamp.</title>
        <authorList>
            <person name="Goh C.B.S."/>
            <person name="Lee M.S."/>
            <person name="Parimannan S."/>
            <person name="Pasbakhsh P."/>
            <person name="Yule C.M."/>
            <person name="Rajandas H."/>
            <person name="Loke S."/>
            <person name="Croft L."/>
            <person name="Tan J.B.L."/>
        </authorList>
    </citation>
    <scope>NUCLEOTIDE SEQUENCE</scope>
    <source>
        <strain evidence="1">Mgbs1</strain>
    </source>
</reference>
<evidence type="ECO:0000313" key="2">
    <source>
        <dbReference type="Proteomes" id="UP000281028"/>
    </source>
</evidence>
<sequence>MKRYHHIYKYFAGITLLLGTFTACKKDYQDASGPSSDQAFSTPIVLADVAAGLQSWYVRDRTGLLYTTVTAGSLLTGETFVTNPGNADEAQLGTGGAALLNVNVVVTGMWAVSNKIVYESDSILRSTKMIVKDAGFASGLIGYTSIFKALSLGIQANFWEQVPDTIGRPDGITNDVKFIPARQGYLRAVRTIDNALNAISAAPVSDNFLRYIPKGINIENTLYALKARYSLYAGDYAGALAAADKVDLSEKGKGALVFTSLITNPVYTLATATNNIFQVVDSSMGLPKEIQPDLADGRVPFYIKRQAKPRFIINGFFKSLNDTVPLFLPGEITLIKAECYARTGLIPQGLAELNKVVTKTADKDAYKLAANLPAVSASDKDELLTLIYKHRRIELYMGGQELEDSRRFNRPVSERKRTYFPYPFVERNDNPNTPKDPEF</sequence>
<dbReference type="AlphaFoldDB" id="A0A3S1JEE4"/>
<dbReference type="InterPro" id="IPR011990">
    <property type="entry name" value="TPR-like_helical_dom_sf"/>
</dbReference>
<evidence type="ECO:0000313" key="1">
    <source>
        <dbReference type="EMBL" id="NSL88682.1"/>
    </source>
</evidence>